<comment type="caution">
    <text evidence="1">The sequence shown here is derived from an EMBL/GenBank/DDBJ whole genome shotgun (WGS) entry which is preliminary data.</text>
</comment>
<organism evidence="1 2">
    <name type="scientific">Atlantibacter hermannii NBRC 105704</name>
    <dbReference type="NCBI Taxonomy" id="1115512"/>
    <lineage>
        <taxon>Bacteria</taxon>
        <taxon>Pseudomonadati</taxon>
        <taxon>Pseudomonadota</taxon>
        <taxon>Gammaproteobacteria</taxon>
        <taxon>Enterobacterales</taxon>
        <taxon>Enterobacteriaceae</taxon>
        <taxon>Atlantibacter</taxon>
    </lineage>
</organism>
<dbReference type="RefSeq" id="WP_002436165.1">
    <property type="nucleotide sequence ID" value="NZ_BAFF01000006.1"/>
</dbReference>
<gene>
    <name evidence="1" type="ORF">EH105704_06_01380</name>
</gene>
<evidence type="ECO:0000313" key="1">
    <source>
        <dbReference type="EMBL" id="GAB52365.1"/>
    </source>
</evidence>
<reference evidence="1 2" key="1">
    <citation type="submission" date="2012-02" db="EMBL/GenBank/DDBJ databases">
        <title>Whole genome shotgun sequence of Escherichia hermannii NBRC 105704.</title>
        <authorList>
            <person name="Yoshida I."/>
            <person name="Hosoyama A."/>
            <person name="Tsuchikane K."/>
            <person name="Katsumata H."/>
            <person name="Yamazaki S."/>
            <person name="Fujita N."/>
        </authorList>
    </citation>
    <scope>NUCLEOTIDE SEQUENCE [LARGE SCALE GENOMIC DNA]</scope>
    <source>
        <strain evidence="1 2">NBRC 105704</strain>
    </source>
</reference>
<accession>H5V2S9</accession>
<protein>
    <submittedName>
        <fullName evidence="1">Uncharacterized protein</fullName>
    </submittedName>
</protein>
<dbReference type="GeneID" id="92827574"/>
<proteinExistence type="predicted"/>
<dbReference type="Proteomes" id="UP000010297">
    <property type="component" value="Unassembled WGS sequence"/>
</dbReference>
<dbReference type="EMBL" id="BAFF01000006">
    <property type="protein sequence ID" value="GAB52365.1"/>
    <property type="molecule type" value="Genomic_DNA"/>
</dbReference>
<sequence length="70" mass="7969">MNEDEQVRPEEIHQAIGKASTYLIQHCFPVTTDNLLQVLNAQDIMSADGRHKAVLLSARHYLKLKMHKGD</sequence>
<evidence type="ECO:0000313" key="2">
    <source>
        <dbReference type="Proteomes" id="UP000010297"/>
    </source>
</evidence>
<name>H5V2S9_ATLHE</name>
<keyword evidence="2" id="KW-1185">Reference proteome</keyword>
<dbReference type="AlphaFoldDB" id="H5V2S9"/>